<dbReference type="AlphaFoldDB" id="A0A0R1JHF9"/>
<dbReference type="Pfam" id="PF08279">
    <property type="entry name" value="HTH_11"/>
    <property type="match status" value="1"/>
</dbReference>
<organism evidence="4 5">
    <name type="scientific">Lacticaseibacillus nasuensis JCM 17158</name>
    <dbReference type="NCBI Taxonomy" id="1291734"/>
    <lineage>
        <taxon>Bacteria</taxon>
        <taxon>Bacillati</taxon>
        <taxon>Bacillota</taxon>
        <taxon>Bacilli</taxon>
        <taxon>Lactobacillales</taxon>
        <taxon>Lactobacillaceae</taxon>
        <taxon>Lacticaseibacillus</taxon>
    </lineage>
</organism>
<dbReference type="Pfam" id="PF02829">
    <property type="entry name" value="3H"/>
    <property type="match status" value="1"/>
</dbReference>
<feature type="binding site" evidence="1">
    <location>
        <position position="128"/>
    </location>
    <ligand>
        <name>Ni(2+)</name>
        <dbReference type="ChEBI" id="CHEBI:49786"/>
    </ligand>
</feature>
<dbReference type="InterPro" id="IPR026043">
    <property type="entry name" value="NadR"/>
</dbReference>
<dbReference type="SUPFAM" id="SSF46785">
    <property type="entry name" value="Winged helix' DNA-binding domain"/>
    <property type="match status" value="1"/>
</dbReference>
<feature type="domain" description="3H" evidence="2">
    <location>
        <begin position="57"/>
        <end position="153"/>
    </location>
</feature>
<dbReference type="GO" id="GO:0046872">
    <property type="term" value="F:metal ion binding"/>
    <property type="evidence" value="ECO:0007669"/>
    <property type="project" value="UniProtKB-KW"/>
</dbReference>
<reference evidence="4 5" key="1">
    <citation type="journal article" date="2015" name="Genome Announc.">
        <title>Expanding the biotechnology potential of lactobacilli through comparative genomics of 213 strains and associated genera.</title>
        <authorList>
            <person name="Sun Z."/>
            <person name="Harris H.M."/>
            <person name="McCann A."/>
            <person name="Guo C."/>
            <person name="Argimon S."/>
            <person name="Zhang W."/>
            <person name="Yang X."/>
            <person name="Jeffery I.B."/>
            <person name="Cooney J.C."/>
            <person name="Kagawa T.F."/>
            <person name="Liu W."/>
            <person name="Song Y."/>
            <person name="Salvetti E."/>
            <person name="Wrobel A."/>
            <person name="Rasinkangas P."/>
            <person name="Parkhill J."/>
            <person name="Rea M.C."/>
            <person name="O'Sullivan O."/>
            <person name="Ritari J."/>
            <person name="Douillard F.P."/>
            <person name="Paul Ross R."/>
            <person name="Yang R."/>
            <person name="Briner A.E."/>
            <person name="Felis G.E."/>
            <person name="de Vos W.M."/>
            <person name="Barrangou R."/>
            <person name="Klaenhammer T.R."/>
            <person name="Caufield P.W."/>
            <person name="Cui Y."/>
            <person name="Zhang H."/>
            <person name="O'Toole P.W."/>
        </authorList>
    </citation>
    <scope>NUCLEOTIDE SEQUENCE [LARGE SCALE GENOMIC DNA]</scope>
    <source>
        <strain evidence="4 5">JCM 17158</strain>
    </source>
</reference>
<sequence>MGDTPEPITATEFAKQFNVSRQTVVGDVALLRALGEDIIATPRGYEYRQAVRHQAVIVCRHTPEETEDELLRIVGAGGTVLDVLIDHPLYGQLRGELQIRTAVDVHLFVSKWRGHAGHLLSELTNGVHLHTVAYDEPEQLAAIKATLRDAGYLYE</sequence>
<keyword evidence="1" id="KW-0533">Nickel</keyword>
<dbReference type="InterPro" id="IPR035922">
    <property type="entry name" value="3H_dom_sf"/>
</dbReference>
<dbReference type="SUPFAM" id="SSF75500">
    <property type="entry name" value="Putative transcriptional regulator TM1602, C-terminal domain"/>
    <property type="match status" value="1"/>
</dbReference>
<evidence type="ECO:0000313" key="4">
    <source>
        <dbReference type="EMBL" id="KRK70524.1"/>
    </source>
</evidence>
<evidence type="ECO:0000256" key="1">
    <source>
        <dbReference type="PIRSR" id="PIRSR037847-1"/>
    </source>
</evidence>
<feature type="binding site" evidence="1">
    <location>
        <position position="130"/>
    </location>
    <ligand>
        <name>Ni(2+)</name>
        <dbReference type="ChEBI" id="CHEBI:49786"/>
    </ligand>
</feature>
<feature type="domain" description="Helix-turn-helix type 11" evidence="3">
    <location>
        <begin position="5"/>
        <end position="45"/>
    </location>
</feature>
<dbReference type="Proteomes" id="UP000051804">
    <property type="component" value="Unassembled WGS sequence"/>
</dbReference>
<dbReference type="InterPro" id="IPR013196">
    <property type="entry name" value="HTH_11"/>
</dbReference>
<dbReference type="Gene3D" id="3.30.1340.20">
    <property type="entry name" value="3H domain"/>
    <property type="match status" value="1"/>
</dbReference>
<proteinExistence type="predicted"/>
<comment type="caution">
    <text evidence="4">The sequence shown here is derived from an EMBL/GenBank/DDBJ whole genome shotgun (WGS) entry which is preliminary data.</text>
</comment>
<keyword evidence="5" id="KW-1185">Reference proteome</keyword>
<feature type="binding site" evidence="1">
    <location>
        <position position="61"/>
    </location>
    <ligand>
        <name>Ni(2+)</name>
        <dbReference type="ChEBI" id="CHEBI:49786"/>
    </ligand>
</feature>
<evidence type="ECO:0000259" key="3">
    <source>
        <dbReference type="Pfam" id="PF08279"/>
    </source>
</evidence>
<feature type="binding site" evidence="1">
    <location>
        <position position="69"/>
    </location>
    <ligand>
        <name>Ni(2+)</name>
        <dbReference type="ChEBI" id="CHEBI:49786"/>
    </ligand>
</feature>
<dbReference type="PIRSF" id="PIRSF037847">
    <property type="entry name" value="NiaR"/>
    <property type="match status" value="1"/>
</dbReference>
<evidence type="ECO:0000259" key="2">
    <source>
        <dbReference type="Pfam" id="PF02829"/>
    </source>
</evidence>
<dbReference type="PANTHER" id="PTHR40068:SF1">
    <property type="entry name" value="TRANSCRIPTION REPRESSOR NIAR-RELATED"/>
    <property type="match status" value="1"/>
</dbReference>
<dbReference type="InterPro" id="IPR004173">
    <property type="entry name" value="3H_domain"/>
</dbReference>
<keyword evidence="1" id="KW-0479">Metal-binding</keyword>
<accession>A0A0R1JHF9</accession>
<dbReference type="EMBL" id="AZDJ01000032">
    <property type="protein sequence ID" value="KRK70524.1"/>
    <property type="molecule type" value="Genomic_DNA"/>
</dbReference>
<dbReference type="InterPro" id="IPR036388">
    <property type="entry name" value="WH-like_DNA-bd_sf"/>
</dbReference>
<name>A0A0R1JHF9_9LACO</name>
<evidence type="ECO:0000313" key="5">
    <source>
        <dbReference type="Proteomes" id="UP000051804"/>
    </source>
</evidence>
<dbReference type="Gene3D" id="1.10.10.10">
    <property type="entry name" value="Winged helix-like DNA-binding domain superfamily/Winged helix DNA-binding domain"/>
    <property type="match status" value="1"/>
</dbReference>
<dbReference type="InterPro" id="IPR036390">
    <property type="entry name" value="WH_DNA-bd_sf"/>
</dbReference>
<gene>
    <name evidence="4" type="ORF">FD02_GL000595</name>
</gene>
<dbReference type="PATRIC" id="fig|1291734.4.peg.610"/>
<dbReference type="PANTHER" id="PTHR40068">
    <property type="entry name" value="TRANSCRIPTION REPRESSOR NIAR-RELATED"/>
    <property type="match status" value="1"/>
</dbReference>
<evidence type="ECO:0008006" key="6">
    <source>
        <dbReference type="Google" id="ProtNLM"/>
    </source>
</evidence>
<protein>
    <recommendedName>
        <fullName evidence="6">Transcription repressor NadR</fullName>
    </recommendedName>
</protein>